<organism evidence="1 2">
    <name type="scientific">Tigheibacillus halophilus</name>
    <dbReference type="NCBI Taxonomy" id="361280"/>
    <lineage>
        <taxon>Bacteria</taxon>
        <taxon>Bacillati</taxon>
        <taxon>Bacillota</taxon>
        <taxon>Bacilli</taxon>
        <taxon>Bacillales</taxon>
        <taxon>Bacillaceae</taxon>
        <taxon>Tigheibacillus</taxon>
    </lineage>
</organism>
<evidence type="ECO:0000313" key="2">
    <source>
        <dbReference type="Proteomes" id="UP001281447"/>
    </source>
</evidence>
<dbReference type="EMBL" id="JAWDIP010000003">
    <property type="protein sequence ID" value="MDY0393506.1"/>
    <property type="molecule type" value="Genomic_DNA"/>
</dbReference>
<proteinExistence type="predicted"/>
<sequence>MKLELRDIEIPDFGIPQDVPVIPSSVYEERCNKAYEAAAAKWLIVYGDREHFGNLFYLSGFDPRFEEALLIMGPNKVKYLLVGNEGYDYSARAKINTEVLLCQSFSLMGQDRSQAPRLDHILKDIGLEKNDQVGICGWKYLEENEKITGSSTIFVPAMIVECIRSVVECPTSDVTEILMHPSKGIRAYNEVEEIVSLEFGASRSSLAVMKIIEGLKTGMTEFQAVSNMGYAGEPLTAHVMFSAGKDTIIGLSSPTSKKIALGDGVTTAVGYWGGLSCRAGLVAEEDEAFLKNLAKPYFKGVSTWYENAAIGMSGGTLFEKVSNVLAEGGLRPALNPGHLTSTDEWMHTLVRPNSEEEIQSGMGMQLDIIPAPLSVGKAVNCEDSVVFADKALQDQLKATYPEVWERIRQRRLFLKNEIGLAIDDSLLPLSSNPGCFQPFWLSPDKMLTQK</sequence>
<dbReference type="InterPro" id="IPR036005">
    <property type="entry name" value="Creatinase/aminopeptidase-like"/>
</dbReference>
<name>A0ABU5C3P3_9BACI</name>
<dbReference type="Proteomes" id="UP001281447">
    <property type="component" value="Unassembled WGS sequence"/>
</dbReference>
<dbReference type="SUPFAM" id="SSF55920">
    <property type="entry name" value="Creatinase/aminopeptidase"/>
    <property type="match status" value="1"/>
</dbReference>
<reference evidence="1 2" key="1">
    <citation type="submission" date="2023-10" db="EMBL/GenBank/DDBJ databases">
        <title>Virgibacillus halophilus 5B73C genome.</title>
        <authorList>
            <person name="Miliotis G."/>
            <person name="Sengupta P."/>
            <person name="Hameed A."/>
            <person name="Chuvochina M."/>
            <person name="Mcdonagh F."/>
            <person name="Simpson A.C."/>
            <person name="Singh N.K."/>
            <person name="Rekha P.D."/>
            <person name="Raman K."/>
            <person name="Hugenholtz P."/>
            <person name="Venkateswaran K."/>
        </authorList>
    </citation>
    <scope>NUCLEOTIDE SEQUENCE [LARGE SCALE GENOMIC DNA]</scope>
    <source>
        <strain evidence="1 2">5B73C</strain>
    </source>
</reference>
<gene>
    <name evidence="1" type="ORF">RWE15_02480</name>
</gene>
<comment type="caution">
    <text evidence="1">The sequence shown here is derived from an EMBL/GenBank/DDBJ whole genome shotgun (WGS) entry which is preliminary data.</text>
</comment>
<evidence type="ECO:0008006" key="3">
    <source>
        <dbReference type="Google" id="ProtNLM"/>
    </source>
</evidence>
<accession>A0ABU5C3P3</accession>
<evidence type="ECO:0000313" key="1">
    <source>
        <dbReference type="EMBL" id="MDY0393506.1"/>
    </source>
</evidence>
<protein>
    <recommendedName>
        <fullName evidence="3">Xaa-Pro aminopeptidase</fullName>
    </recommendedName>
</protein>
<dbReference type="RefSeq" id="WP_390357651.1">
    <property type="nucleotide sequence ID" value="NZ_JBHUIZ010000015.1"/>
</dbReference>
<keyword evidence="2" id="KW-1185">Reference proteome</keyword>